<comment type="similarity">
    <text evidence="2">Belongs to the AB hydrolase superfamily. FUS2 hydrolase family.</text>
</comment>
<dbReference type="Gene3D" id="3.40.50.1820">
    <property type="entry name" value="alpha/beta hydrolase"/>
    <property type="match status" value="1"/>
</dbReference>
<dbReference type="EMBL" id="BBQY01000004">
    <property type="protein sequence ID" value="GBH30262.1"/>
    <property type="molecule type" value="Genomic_DNA"/>
</dbReference>
<reference evidence="4 5" key="1">
    <citation type="submission" date="2014-12" db="EMBL/GenBank/DDBJ databases">
        <title>Whole genome sequencing of Sphingobium xenophagum OW59.</title>
        <authorList>
            <person name="Ohta Y."/>
            <person name="Nishi S."/>
            <person name="Hatada Y."/>
        </authorList>
    </citation>
    <scope>NUCLEOTIDE SEQUENCE [LARGE SCALE GENOMIC DNA]</scope>
    <source>
        <strain evidence="4 5">OW59</strain>
    </source>
</reference>
<evidence type="ECO:0000313" key="4">
    <source>
        <dbReference type="EMBL" id="GBH30262.1"/>
    </source>
</evidence>
<dbReference type="PANTHER" id="PTHR22946:SF9">
    <property type="entry name" value="POLYKETIDE TRANSFERASE AF380"/>
    <property type="match status" value="1"/>
</dbReference>
<dbReference type="InterPro" id="IPR050261">
    <property type="entry name" value="FrsA_esterase"/>
</dbReference>
<feature type="domain" description="AB hydrolase-1" evidence="3">
    <location>
        <begin position="104"/>
        <end position="307"/>
    </location>
</feature>
<evidence type="ECO:0000256" key="2">
    <source>
        <dbReference type="ARBA" id="ARBA00038115"/>
    </source>
</evidence>
<sequence length="331" mass="34710">MPPTLFFAMMALPKADRHVMACPRMCKNEDRAMRMMWLFGVAAALGAITPAAAKDPAIHPAVISDPAPDAAHPAGMSAFVLPSGDGAMNAVMYTAAGAGLHPTLLLLHGFPGNEQNLDLAQAARRAGWNVLTLHYRGSWGSPGNFSFGNASDDAFAALQFLQQAATVAKYRIDTSAIVVAGHSMGGFMAADIAAAEPRVAGLFLIDPWDPAQTVAALTSAQGEAAWKAEVESDLPPLHGATYDSLTAEIKGNGEKFDLGRRLAGYGRRPLTILGAEKGLGAEARAVAADAQGANPNARLMVWPTDHSFSDKRIALADALVRFLSGVAPTIR</sequence>
<comment type="caution">
    <text evidence="4">The sequence shown here is derived from an EMBL/GenBank/DDBJ whole genome shotgun (WGS) entry which is preliminary data.</text>
</comment>
<evidence type="ECO:0000256" key="1">
    <source>
        <dbReference type="ARBA" id="ARBA00022801"/>
    </source>
</evidence>
<gene>
    <name evidence="4" type="ORF">MBESOW_P1516</name>
</gene>
<accession>A0A401J0X4</accession>
<dbReference type="Proteomes" id="UP000290975">
    <property type="component" value="Unassembled WGS sequence"/>
</dbReference>
<dbReference type="GO" id="GO:0052689">
    <property type="term" value="F:carboxylic ester hydrolase activity"/>
    <property type="evidence" value="ECO:0007669"/>
    <property type="project" value="UniProtKB-ARBA"/>
</dbReference>
<dbReference type="SUPFAM" id="SSF53474">
    <property type="entry name" value="alpha/beta-Hydrolases"/>
    <property type="match status" value="1"/>
</dbReference>
<dbReference type="STRING" id="1192759.GCA_000277525_03592"/>
<dbReference type="Pfam" id="PF12697">
    <property type="entry name" value="Abhydrolase_6"/>
    <property type="match status" value="1"/>
</dbReference>
<dbReference type="InterPro" id="IPR029058">
    <property type="entry name" value="AB_hydrolase_fold"/>
</dbReference>
<proteinExistence type="inferred from homology"/>
<organism evidence="4 5">
    <name type="scientific">Sphingobium xenophagum</name>
    <dbReference type="NCBI Taxonomy" id="121428"/>
    <lineage>
        <taxon>Bacteria</taxon>
        <taxon>Pseudomonadati</taxon>
        <taxon>Pseudomonadota</taxon>
        <taxon>Alphaproteobacteria</taxon>
        <taxon>Sphingomonadales</taxon>
        <taxon>Sphingomonadaceae</taxon>
        <taxon>Sphingobium</taxon>
    </lineage>
</organism>
<dbReference type="PANTHER" id="PTHR22946">
    <property type="entry name" value="DIENELACTONE HYDROLASE DOMAIN-CONTAINING PROTEIN-RELATED"/>
    <property type="match status" value="1"/>
</dbReference>
<evidence type="ECO:0000313" key="5">
    <source>
        <dbReference type="Proteomes" id="UP000290975"/>
    </source>
</evidence>
<evidence type="ECO:0000259" key="3">
    <source>
        <dbReference type="Pfam" id="PF12697"/>
    </source>
</evidence>
<keyword evidence="1" id="KW-0378">Hydrolase</keyword>
<dbReference type="AlphaFoldDB" id="A0A401J0X4"/>
<protein>
    <recommendedName>
        <fullName evidence="3">AB hydrolase-1 domain-containing protein</fullName>
    </recommendedName>
</protein>
<name>A0A401J0X4_SPHXE</name>
<dbReference type="InterPro" id="IPR000073">
    <property type="entry name" value="AB_hydrolase_1"/>
</dbReference>
<keyword evidence="5" id="KW-1185">Reference proteome</keyword>